<evidence type="ECO:0000256" key="5">
    <source>
        <dbReference type="ARBA" id="ARBA00022856"/>
    </source>
</evidence>
<feature type="domain" description="ABC transmembrane type-1" evidence="10">
    <location>
        <begin position="74"/>
        <end position="262"/>
    </location>
</feature>
<dbReference type="PROSITE" id="PS50928">
    <property type="entry name" value="ABC_TM1"/>
    <property type="match status" value="1"/>
</dbReference>
<evidence type="ECO:0000256" key="1">
    <source>
        <dbReference type="ARBA" id="ARBA00004651"/>
    </source>
</evidence>
<evidence type="ECO:0000256" key="6">
    <source>
        <dbReference type="ARBA" id="ARBA00022927"/>
    </source>
</evidence>
<dbReference type="SUPFAM" id="SSF161098">
    <property type="entry name" value="MetI-like"/>
    <property type="match status" value="1"/>
</dbReference>
<reference evidence="11 12" key="1">
    <citation type="submission" date="2017-04" db="EMBL/GenBank/DDBJ databases">
        <authorList>
            <person name="Afonso C.L."/>
            <person name="Miller P.J."/>
            <person name="Scott M.A."/>
            <person name="Spackman E."/>
            <person name="Goraichik I."/>
            <person name="Dimitrov K.M."/>
            <person name="Suarez D.L."/>
            <person name="Swayne D.E."/>
        </authorList>
    </citation>
    <scope>NUCLEOTIDE SEQUENCE [LARGE SCALE GENOMIC DNA]</scope>
    <source>
        <strain evidence="11 12">B5P</strain>
    </source>
</reference>
<dbReference type="AlphaFoldDB" id="A0A1X7PPX8"/>
<dbReference type="GO" id="GO:0015031">
    <property type="term" value="P:protein transport"/>
    <property type="evidence" value="ECO:0007669"/>
    <property type="project" value="UniProtKB-KW"/>
</dbReference>
<evidence type="ECO:0000256" key="4">
    <source>
        <dbReference type="ARBA" id="ARBA00022692"/>
    </source>
</evidence>
<feature type="transmembrane region" description="Helical" evidence="9">
    <location>
        <begin position="123"/>
        <end position="147"/>
    </location>
</feature>
<dbReference type="OrthoDB" id="9766870at2"/>
<keyword evidence="2 9" id="KW-0813">Transport</keyword>
<keyword evidence="5" id="KW-0571">Peptide transport</keyword>
<dbReference type="InterPro" id="IPR000515">
    <property type="entry name" value="MetI-like"/>
</dbReference>
<dbReference type="Pfam" id="PF00528">
    <property type="entry name" value="BPD_transp_1"/>
    <property type="match status" value="1"/>
</dbReference>
<evidence type="ECO:0000256" key="3">
    <source>
        <dbReference type="ARBA" id="ARBA00022475"/>
    </source>
</evidence>
<evidence type="ECO:0000256" key="2">
    <source>
        <dbReference type="ARBA" id="ARBA00022448"/>
    </source>
</evidence>
<dbReference type="InterPro" id="IPR035906">
    <property type="entry name" value="MetI-like_sf"/>
</dbReference>
<feature type="transmembrane region" description="Helical" evidence="9">
    <location>
        <begin position="240"/>
        <end position="261"/>
    </location>
</feature>
<evidence type="ECO:0000256" key="8">
    <source>
        <dbReference type="ARBA" id="ARBA00023136"/>
    </source>
</evidence>
<dbReference type="RefSeq" id="WP_085466575.1">
    <property type="nucleotide sequence ID" value="NZ_FXBL01000004.1"/>
</dbReference>
<keyword evidence="6" id="KW-0653">Protein transport</keyword>
<evidence type="ECO:0000256" key="7">
    <source>
        <dbReference type="ARBA" id="ARBA00022989"/>
    </source>
</evidence>
<dbReference type="GO" id="GO:0005886">
    <property type="term" value="C:plasma membrane"/>
    <property type="evidence" value="ECO:0007669"/>
    <property type="project" value="UniProtKB-SubCell"/>
</dbReference>
<dbReference type="PANTHER" id="PTHR43386">
    <property type="entry name" value="OLIGOPEPTIDE TRANSPORT SYSTEM PERMEASE PROTEIN APPC"/>
    <property type="match status" value="1"/>
</dbReference>
<proteinExistence type="inferred from homology"/>
<dbReference type="GO" id="GO:0015833">
    <property type="term" value="P:peptide transport"/>
    <property type="evidence" value="ECO:0007669"/>
    <property type="project" value="UniProtKB-KW"/>
</dbReference>
<organism evidence="11 12">
    <name type="scientific">Mesorhizobium australicum</name>
    <dbReference type="NCBI Taxonomy" id="536018"/>
    <lineage>
        <taxon>Bacteria</taxon>
        <taxon>Pseudomonadati</taxon>
        <taxon>Pseudomonadota</taxon>
        <taxon>Alphaproteobacteria</taxon>
        <taxon>Hyphomicrobiales</taxon>
        <taxon>Phyllobacteriaceae</taxon>
        <taxon>Mesorhizobium</taxon>
    </lineage>
</organism>
<sequence length="278" mass="29789">MRYLQLVLHNWTTALGVLLLGAVLAMALTAHLIFPGDPYDMVGAPLTWPGEYAETPLGTDSLGRDMAAGLFYGARVSLLVGFSSAFVAAMMGILVGAFAGYYGGWTDDVLMRVTELFQTIPQFMLAIAVVAVLGPSVTVIIVSLAAVSWPAVARLVRGEFMIMRERAFVHGCIVAGMSDMRIIFAQILPNVMPVIIVMSTILVATSILMESALSFLGFGDPNVLTWGTMIGMGRGQLRDAWYIIAIPGLALLLTALALNLVGEGLNDALNPRLRQRKG</sequence>
<evidence type="ECO:0000256" key="9">
    <source>
        <dbReference type="RuleBase" id="RU363032"/>
    </source>
</evidence>
<dbReference type="EMBL" id="FXBL01000004">
    <property type="protein sequence ID" value="SMH53782.1"/>
    <property type="molecule type" value="Genomic_DNA"/>
</dbReference>
<dbReference type="PANTHER" id="PTHR43386:SF1">
    <property type="entry name" value="D,D-DIPEPTIDE TRANSPORT SYSTEM PERMEASE PROTEIN DDPC-RELATED"/>
    <property type="match status" value="1"/>
</dbReference>
<keyword evidence="3" id="KW-1003">Cell membrane</keyword>
<evidence type="ECO:0000259" key="10">
    <source>
        <dbReference type="PROSITE" id="PS50928"/>
    </source>
</evidence>
<dbReference type="Proteomes" id="UP000193083">
    <property type="component" value="Unassembled WGS sequence"/>
</dbReference>
<dbReference type="Gene3D" id="1.10.3720.10">
    <property type="entry name" value="MetI-like"/>
    <property type="match status" value="1"/>
</dbReference>
<name>A0A1X7PPX8_9HYPH</name>
<comment type="similarity">
    <text evidence="9">Belongs to the binding-protein-dependent transport system permease family.</text>
</comment>
<keyword evidence="4 9" id="KW-0812">Transmembrane</keyword>
<feature type="transmembrane region" description="Helical" evidence="9">
    <location>
        <begin position="76"/>
        <end position="103"/>
    </location>
</feature>
<keyword evidence="12" id="KW-1185">Reference proteome</keyword>
<dbReference type="InterPro" id="IPR050366">
    <property type="entry name" value="BP-dependent_transpt_permease"/>
</dbReference>
<dbReference type="GO" id="GO:0055085">
    <property type="term" value="P:transmembrane transport"/>
    <property type="evidence" value="ECO:0007669"/>
    <property type="project" value="InterPro"/>
</dbReference>
<gene>
    <name evidence="11" type="ORF">SAMN02982922_4930</name>
</gene>
<dbReference type="CDD" id="cd06261">
    <property type="entry name" value="TM_PBP2"/>
    <property type="match status" value="1"/>
</dbReference>
<keyword evidence="8 9" id="KW-0472">Membrane</keyword>
<evidence type="ECO:0000313" key="11">
    <source>
        <dbReference type="EMBL" id="SMH53782.1"/>
    </source>
</evidence>
<evidence type="ECO:0000313" key="12">
    <source>
        <dbReference type="Proteomes" id="UP000193083"/>
    </source>
</evidence>
<accession>A0A1X7PPX8</accession>
<keyword evidence="7 9" id="KW-1133">Transmembrane helix</keyword>
<protein>
    <submittedName>
        <fullName evidence="11">Peptide/nickel transport system permease protein</fullName>
    </submittedName>
</protein>
<feature type="transmembrane region" description="Helical" evidence="9">
    <location>
        <begin position="12"/>
        <end position="34"/>
    </location>
</feature>
<comment type="subcellular location">
    <subcellularLocation>
        <location evidence="1 9">Cell membrane</location>
        <topology evidence="1 9">Multi-pass membrane protein</topology>
    </subcellularLocation>
</comment>